<accession>A0ABN8DZ31</accession>
<gene>
    <name evidence="2" type="ORF">VMF7928_00044</name>
</gene>
<proteinExistence type="predicted"/>
<evidence type="ECO:0000313" key="2">
    <source>
        <dbReference type="EMBL" id="CAH0535905.1"/>
    </source>
</evidence>
<dbReference type="InterPro" id="IPR051908">
    <property type="entry name" value="Ribosomal_N-acetyltransferase"/>
</dbReference>
<dbReference type="Pfam" id="PF13302">
    <property type="entry name" value="Acetyltransf_3"/>
    <property type="match status" value="1"/>
</dbReference>
<evidence type="ECO:0000259" key="1">
    <source>
        <dbReference type="PROSITE" id="PS51186"/>
    </source>
</evidence>
<dbReference type="PANTHER" id="PTHR43441:SF2">
    <property type="entry name" value="FAMILY ACETYLTRANSFERASE, PUTATIVE (AFU_ORTHOLOGUE AFUA_7G00850)-RELATED"/>
    <property type="match status" value="1"/>
</dbReference>
<dbReference type="RefSeq" id="WP_237359464.1">
    <property type="nucleotide sequence ID" value="NZ_CAKLDM010000001.1"/>
</dbReference>
<evidence type="ECO:0000313" key="3">
    <source>
        <dbReference type="Proteomes" id="UP000838748"/>
    </source>
</evidence>
<dbReference type="PANTHER" id="PTHR43441">
    <property type="entry name" value="RIBOSOMAL-PROTEIN-SERINE ACETYLTRANSFERASE"/>
    <property type="match status" value="1"/>
</dbReference>
<feature type="domain" description="N-acetyltransferase" evidence="1">
    <location>
        <begin position="24"/>
        <end position="180"/>
    </location>
</feature>
<reference evidence="2" key="1">
    <citation type="submission" date="2021-11" db="EMBL/GenBank/DDBJ databases">
        <authorList>
            <person name="Rodrigo-Torres L."/>
            <person name="Arahal R. D."/>
            <person name="Lucena T."/>
        </authorList>
    </citation>
    <scope>NUCLEOTIDE SEQUENCE</scope>
    <source>
        <strain evidence="2">CECT 7928</strain>
    </source>
</reference>
<dbReference type="EMBL" id="CAKLDM010000001">
    <property type="protein sequence ID" value="CAH0535905.1"/>
    <property type="molecule type" value="Genomic_DNA"/>
</dbReference>
<organism evidence="2 3">
    <name type="scientific">Vibrio marisflavi CECT 7928</name>
    <dbReference type="NCBI Taxonomy" id="634439"/>
    <lineage>
        <taxon>Bacteria</taxon>
        <taxon>Pseudomonadati</taxon>
        <taxon>Pseudomonadota</taxon>
        <taxon>Gammaproteobacteria</taxon>
        <taxon>Vibrionales</taxon>
        <taxon>Vibrionaceae</taxon>
        <taxon>Vibrio</taxon>
    </lineage>
</organism>
<keyword evidence="3" id="KW-1185">Reference proteome</keyword>
<dbReference type="Proteomes" id="UP000838748">
    <property type="component" value="Unassembled WGS sequence"/>
</dbReference>
<comment type="caution">
    <text evidence="2">The sequence shown here is derived from an EMBL/GenBank/DDBJ whole genome shotgun (WGS) entry which is preliminary data.</text>
</comment>
<dbReference type="SUPFAM" id="SSF55729">
    <property type="entry name" value="Acyl-CoA N-acyltransferases (Nat)"/>
    <property type="match status" value="1"/>
</dbReference>
<dbReference type="Gene3D" id="3.40.630.30">
    <property type="match status" value="1"/>
</dbReference>
<dbReference type="InterPro" id="IPR000182">
    <property type="entry name" value="GNAT_dom"/>
</dbReference>
<protein>
    <recommendedName>
        <fullName evidence="1">N-acetyltransferase domain-containing protein</fullName>
    </recommendedName>
</protein>
<sequence length="192" mass="22109">METIATGKRITLCKPTLELCDQVLEAVVESKAELAKYLPWVEFALTEQSTKDNMLEAIENYENFREELRIAIIERSTGRFLGMTGLIICDKSIPHFEIGYWLRTSEVGKGYIAEAVRLVESYAFKELDAQRVQIRAVKSNTKSIAVAKRCGFVFEAQLKHTRRLPDGELDDTIVYRKLIHEYREQNESNSDR</sequence>
<dbReference type="InterPro" id="IPR016181">
    <property type="entry name" value="Acyl_CoA_acyltransferase"/>
</dbReference>
<name>A0ABN8DZ31_9VIBR</name>
<dbReference type="PROSITE" id="PS51186">
    <property type="entry name" value="GNAT"/>
    <property type="match status" value="1"/>
</dbReference>